<protein>
    <submittedName>
        <fullName evidence="4">Tyrosine kinase</fullName>
    </submittedName>
</protein>
<proteinExistence type="predicted"/>
<keyword evidence="3" id="KW-0472">Membrane</keyword>
<dbReference type="Proteomes" id="UP000037046">
    <property type="component" value="Unassembled WGS sequence"/>
</dbReference>
<evidence type="ECO:0000256" key="3">
    <source>
        <dbReference type="SAM" id="Phobius"/>
    </source>
</evidence>
<keyword evidence="1" id="KW-0175">Coiled coil</keyword>
<keyword evidence="3" id="KW-0812">Transmembrane</keyword>
<dbReference type="PANTHER" id="PTHR32309:SF13">
    <property type="entry name" value="FERRIC ENTEROBACTIN TRANSPORT PROTEIN FEPE"/>
    <property type="match status" value="1"/>
</dbReference>
<dbReference type="Gene3D" id="1.20.5.340">
    <property type="match status" value="1"/>
</dbReference>
<keyword evidence="3" id="KW-1133">Transmembrane helix</keyword>
<dbReference type="AlphaFoldDB" id="A0A0L6CRB9"/>
<keyword evidence="4" id="KW-0418">Kinase</keyword>
<evidence type="ECO:0000256" key="2">
    <source>
        <dbReference type="SAM" id="MobiDB-lite"/>
    </source>
</evidence>
<dbReference type="PATRIC" id="fig|74031.6.peg.3478"/>
<evidence type="ECO:0000313" key="5">
    <source>
        <dbReference type="Proteomes" id="UP000037046"/>
    </source>
</evidence>
<dbReference type="GO" id="GO:0004713">
    <property type="term" value="F:protein tyrosine kinase activity"/>
    <property type="evidence" value="ECO:0007669"/>
    <property type="project" value="TreeGrafter"/>
</dbReference>
<dbReference type="InterPro" id="IPR050445">
    <property type="entry name" value="Bact_polysacc_biosynth/exp"/>
</dbReference>
<keyword evidence="5" id="KW-1185">Reference proteome</keyword>
<feature type="coiled-coil region" evidence="1">
    <location>
        <begin position="165"/>
        <end position="228"/>
    </location>
</feature>
<feature type="coiled-coil region" evidence="1">
    <location>
        <begin position="321"/>
        <end position="379"/>
    </location>
</feature>
<accession>A0A0L6CRB9</accession>
<feature type="transmembrane region" description="Helical" evidence="3">
    <location>
        <begin position="416"/>
        <end position="437"/>
    </location>
</feature>
<feature type="region of interest" description="Disordered" evidence="2">
    <location>
        <begin position="295"/>
        <end position="315"/>
    </location>
</feature>
<feature type="transmembrane region" description="Helical" evidence="3">
    <location>
        <begin position="476"/>
        <end position="501"/>
    </location>
</feature>
<dbReference type="PANTHER" id="PTHR32309">
    <property type="entry name" value="TYROSINE-PROTEIN KINASE"/>
    <property type="match status" value="1"/>
</dbReference>
<dbReference type="OrthoDB" id="8114194at2"/>
<evidence type="ECO:0000256" key="1">
    <source>
        <dbReference type="SAM" id="Coils"/>
    </source>
</evidence>
<feature type="transmembrane region" description="Helical" evidence="3">
    <location>
        <begin position="15"/>
        <end position="36"/>
    </location>
</feature>
<reference evidence="5" key="1">
    <citation type="submission" date="2015-07" db="EMBL/GenBank/DDBJ databases">
        <title>Draft Genome Sequence of Roseovarius tolerans EL-164, a producer of N-Acylated Alanine Methyl Esters (NAMEs).</title>
        <authorList>
            <person name="Voget S."/>
            <person name="Bruns H."/>
            <person name="Wagner-Doebler I."/>
            <person name="Schulz S."/>
            <person name="Daniel R."/>
        </authorList>
    </citation>
    <scope>NUCLEOTIDE SEQUENCE [LARGE SCALE GENOMIC DNA]</scope>
    <source>
        <strain evidence="5">EL-164</strain>
    </source>
</reference>
<dbReference type="EMBL" id="LGVV01000072">
    <property type="protein sequence ID" value="KNX40068.1"/>
    <property type="molecule type" value="Genomic_DNA"/>
</dbReference>
<dbReference type="RefSeq" id="WP_050664232.1">
    <property type="nucleotide sequence ID" value="NZ_CP118494.1"/>
</dbReference>
<dbReference type="GO" id="GO:0005886">
    <property type="term" value="C:plasma membrane"/>
    <property type="evidence" value="ECO:0007669"/>
    <property type="project" value="TreeGrafter"/>
</dbReference>
<organism evidence="4 5">
    <name type="scientific">Roseovarius tolerans</name>
    <dbReference type="NCBI Taxonomy" id="74031"/>
    <lineage>
        <taxon>Bacteria</taxon>
        <taxon>Pseudomonadati</taxon>
        <taxon>Pseudomonadota</taxon>
        <taxon>Alphaproteobacteria</taxon>
        <taxon>Rhodobacterales</taxon>
        <taxon>Roseobacteraceae</taxon>
        <taxon>Roseovarius</taxon>
    </lineage>
</organism>
<evidence type="ECO:0000313" key="4">
    <source>
        <dbReference type="EMBL" id="KNX40068.1"/>
    </source>
</evidence>
<keyword evidence="4" id="KW-0808">Transferase</keyword>
<gene>
    <name evidence="4" type="ORF">ROTO_33990</name>
</gene>
<sequence length="518" mass="58012">MSELKYYFSIFLRRLHYFLFVSVIVSAVAGIAAFALPPAYESQTRLLLEGPQIPSELASSTVMVGLLEQIEIIEQRLMTRANMLDVARSQAVFKDIQKMTADEVVGAMRARTIIVKPRGRNPTPIMNISFEARSPQIAAGVLNQYLTLIERQNAEFRTSRAGNTLEFFQQEVERLGQDLDAQSARILEFKTANSGALPESLDYRLDQQATLQEQVRQIDRDITSLRNQRTRLVEIFEATGQLTQEQATPQLSPDEQRLQELQSQLDEALSIYSETNPRVKMLQARVAQLEERIAAAPEPSAETDAETPKRRAGSTTLDLQLSEIDARISILQEQRGETEERLSALSDSLAKTPANSVALEELTRAYNNIEEQYNLAVDRLAKASTGERIESLSRGGRISVIEPPAVPNAPTKPNRMLIAGGGTMFGIVAGIALIVLIELLNRTARRPEDIVKRIGVRPLATLPYMRSRSEIFWKRLIKLTIYLAILVGLPAVVYAVHLYYLPLDLLADRAMNKIGVRW</sequence>
<name>A0A0L6CRB9_9RHOB</name>
<comment type="caution">
    <text evidence="4">The sequence shown here is derived from an EMBL/GenBank/DDBJ whole genome shotgun (WGS) entry which is preliminary data.</text>
</comment>